<sequence length="523" mass="56586">MPPFHIPHELIHLAARSSDGVLDQPPSLGKASFTLDSSGVAGFFGGDSAVSGMATVNLFQYRRWGGWYNTPGSYEIAKQYGQLANSRFWDGLFPGGKHDPAHLFGLDGKPGPEFLAARSGSSFSRTGHLAYLIARKASRMHGTRHDRGRTTTPASVTIIDLDHTPAERIQPPLRWSGTGLLAVLPISASVGACVMCALLADWFSFASIALGIIASGGACFVLGSGKLMFKHHVPARGAPPGDGILKDDGGVVVLRGQEGAVNSLTRGRFFLRYQAPQAPPSPATATATGPKSSIEDDRTDAMELPPLQELGRDPAAGSSSEPKLDPHVPPESQPRNILIGLCSILLTCQFLTQLLLIPQGTLLGQIMFVASLAISWAYNTFLSSLDREDIQTSILVADVLRLQGGKMRKYEFGTWTAMAVFACLALQPDVNEPLRRPRKLLDGLIPNDTQVWELWKAAVVEKLAKSAPLRFVKGDWAVEVLDVEQQELLQTLLKDAEAAYDVWWRLHPQIRPTTPATAVEMSS</sequence>
<keyword evidence="2" id="KW-0812">Transmembrane</keyword>
<feature type="region of interest" description="Disordered" evidence="1">
    <location>
        <begin position="276"/>
        <end position="331"/>
    </location>
</feature>
<feature type="transmembrane region" description="Helical" evidence="2">
    <location>
        <begin position="178"/>
        <end position="200"/>
    </location>
</feature>
<dbReference type="AlphaFoldDB" id="A0A2G8SNC6"/>
<evidence type="ECO:0000313" key="3">
    <source>
        <dbReference type="EMBL" id="PIL35277.1"/>
    </source>
</evidence>
<reference evidence="3 4" key="1">
    <citation type="journal article" date="2015" name="Sci. Rep.">
        <title>Chromosome-level genome map provides insights into diverse defense mechanisms in the medicinal fungus Ganoderma sinense.</title>
        <authorList>
            <person name="Zhu Y."/>
            <person name="Xu J."/>
            <person name="Sun C."/>
            <person name="Zhou S."/>
            <person name="Xu H."/>
            <person name="Nelson D.R."/>
            <person name="Qian J."/>
            <person name="Song J."/>
            <person name="Luo H."/>
            <person name="Xiang L."/>
            <person name="Li Y."/>
            <person name="Xu Z."/>
            <person name="Ji A."/>
            <person name="Wang L."/>
            <person name="Lu S."/>
            <person name="Hayward A."/>
            <person name="Sun W."/>
            <person name="Li X."/>
            <person name="Schwartz D.C."/>
            <person name="Wang Y."/>
            <person name="Chen S."/>
        </authorList>
    </citation>
    <scope>NUCLEOTIDE SEQUENCE [LARGE SCALE GENOMIC DNA]</scope>
    <source>
        <strain evidence="3 4">ZZ0214-1</strain>
    </source>
</reference>
<feature type="transmembrane region" description="Helical" evidence="2">
    <location>
        <begin position="206"/>
        <end position="229"/>
    </location>
</feature>
<accession>A0A2G8SNC6</accession>
<dbReference type="EMBL" id="AYKW01000003">
    <property type="protein sequence ID" value="PIL35277.1"/>
    <property type="molecule type" value="Genomic_DNA"/>
</dbReference>
<dbReference type="Proteomes" id="UP000230002">
    <property type="component" value="Unassembled WGS sequence"/>
</dbReference>
<keyword evidence="2" id="KW-0472">Membrane</keyword>
<keyword evidence="2" id="KW-1133">Transmembrane helix</keyword>
<evidence type="ECO:0000256" key="2">
    <source>
        <dbReference type="SAM" id="Phobius"/>
    </source>
</evidence>
<dbReference type="OrthoDB" id="2366471at2759"/>
<evidence type="ECO:0000313" key="4">
    <source>
        <dbReference type="Proteomes" id="UP000230002"/>
    </source>
</evidence>
<feature type="compositionally biased region" description="Low complexity" evidence="1">
    <location>
        <begin position="283"/>
        <end position="292"/>
    </location>
</feature>
<evidence type="ECO:0000256" key="1">
    <source>
        <dbReference type="SAM" id="MobiDB-lite"/>
    </source>
</evidence>
<dbReference type="STRING" id="1077348.A0A2G8SNC6"/>
<keyword evidence="4" id="KW-1185">Reference proteome</keyword>
<protein>
    <submittedName>
        <fullName evidence="3">Uncharacterized protein</fullName>
    </submittedName>
</protein>
<organism evidence="3 4">
    <name type="scientific">Ganoderma sinense ZZ0214-1</name>
    <dbReference type="NCBI Taxonomy" id="1077348"/>
    <lineage>
        <taxon>Eukaryota</taxon>
        <taxon>Fungi</taxon>
        <taxon>Dikarya</taxon>
        <taxon>Basidiomycota</taxon>
        <taxon>Agaricomycotina</taxon>
        <taxon>Agaricomycetes</taxon>
        <taxon>Polyporales</taxon>
        <taxon>Polyporaceae</taxon>
        <taxon>Ganoderma</taxon>
    </lineage>
</organism>
<gene>
    <name evidence="3" type="ORF">GSI_02002</name>
</gene>
<name>A0A2G8SNC6_9APHY</name>
<comment type="caution">
    <text evidence="3">The sequence shown here is derived from an EMBL/GenBank/DDBJ whole genome shotgun (WGS) entry which is preliminary data.</text>
</comment>
<proteinExistence type="predicted"/>